<proteinExistence type="predicted"/>
<evidence type="ECO:0000313" key="2">
    <source>
        <dbReference type="EMBL" id="OOF47451.1"/>
    </source>
</evidence>
<accession>A0A1V3ILS0</accession>
<dbReference type="Proteomes" id="UP000188728">
    <property type="component" value="Unassembled WGS sequence"/>
</dbReference>
<evidence type="ECO:0000313" key="3">
    <source>
        <dbReference type="Proteomes" id="UP000188728"/>
    </source>
</evidence>
<evidence type="ECO:0000313" key="1">
    <source>
        <dbReference type="EMBL" id="OOF42926.1"/>
    </source>
</evidence>
<keyword evidence="4" id="KW-1185">Reference proteome</keyword>
<gene>
    <name evidence="1" type="ORF">BKK51_12290</name>
    <name evidence="2" type="ORF">BKK52_09200</name>
</gene>
<dbReference type="AlphaFoldDB" id="A0A1V3IYH8"/>
<accession>A0A1V3IYH8</accession>
<evidence type="ECO:0000313" key="4">
    <source>
        <dbReference type="Proteomes" id="UP000189161"/>
    </source>
</evidence>
<dbReference type="EMBL" id="MLHK01000083">
    <property type="protein sequence ID" value="OOF42926.1"/>
    <property type="molecule type" value="Genomic_DNA"/>
</dbReference>
<comment type="caution">
    <text evidence="2">The sequence shown here is derived from an EMBL/GenBank/DDBJ whole genome shotgun (WGS) entry which is preliminary data.</text>
</comment>
<dbReference type="EMBL" id="MLHL01000053">
    <property type="protein sequence ID" value="OOF47451.1"/>
    <property type="molecule type" value="Genomic_DNA"/>
</dbReference>
<dbReference type="Proteomes" id="UP000189161">
    <property type="component" value="Unassembled WGS sequence"/>
</dbReference>
<reference evidence="3 4" key="1">
    <citation type="submission" date="2016-10" db="EMBL/GenBank/DDBJ databases">
        <title>Rodentibacter gen. nov. and new species.</title>
        <authorList>
            <person name="Christensen H."/>
        </authorList>
    </citation>
    <scope>NUCLEOTIDE SEQUENCE [LARGE SCALE GENOMIC DNA]</scope>
    <source>
        <strain evidence="1 3">H1983213011</strain>
        <strain evidence="2 4">H1987082031</strain>
    </source>
</reference>
<name>A0A1V3IYH8_9PAST</name>
<protein>
    <submittedName>
        <fullName evidence="2">Uncharacterized protein</fullName>
    </submittedName>
</protein>
<sequence>MNLICHSTGVNRVGGDTSATTHIKPTLTRQNVGAVETKQIISLNPNQIQRLDRLFRGTK</sequence>
<organism evidence="2 4">
    <name type="scientific">Rodentibacter trehalosifermentans</name>
    <dbReference type="NCBI Taxonomy" id="1908263"/>
    <lineage>
        <taxon>Bacteria</taxon>
        <taxon>Pseudomonadati</taxon>
        <taxon>Pseudomonadota</taxon>
        <taxon>Gammaproteobacteria</taxon>
        <taxon>Pasteurellales</taxon>
        <taxon>Pasteurellaceae</taxon>
        <taxon>Rodentibacter</taxon>
    </lineage>
</organism>